<name>A0A1M7RBI9_9BURK</name>
<keyword evidence="1" id="KW-0560">Oxidoreductase</keyword>
<evidence type="ECO:0000313" key="4">
    <source>
        <dbReference type="Proteomes" id="UP000184339"/>
    </source>
</evidence>
<organism evidence="3 4">
    <name type="scientific">Duganella sacchari</name>
    <dbReference type="NCBI Taxonomy" id="551987"/>
    <lineage>
        <taxon>Bacteria</taxon>
        <taxon>Pseudomonadati</taxon>
        <taxon>Pseudomonadota</taxon>
        <taxon>Betaproteobacteria</taxon>
        <taxon>Burkholderiales</taxon>
        <taxon>Oxalobacteraceae</taxon>
        <taxon>Telluria group</taxon>
        <taxon>Duganella</taxon>
    </lineage>
</organism>
<dbReference type="PANTHER" id="PTHR43625">
    <property type="entry name" value="AFLATOXIN B1 ALDEHYDE REDUCTASE"/>
    <property type="match status" value="1"/>
</dbReference>
<dbReference type="AlphaFoldDB" id="A0A1M7RBI9"/>
<sequence>MRTFQLGDLTVKRMGYGAMQLAGPHAFGAPQNREEALAVLREAVESGVNHIDTSDFYGPHITNQLIREALHPYADDLVIVTKLGALRGADAAWLPAQSPQQLESAVHDNLRNLGLDVLDVVNMRLMFDVMNPAEGDIEAHITTLAELQQRGLIRHIGLSNATAQQVRQARGIANIVCVQNHYNLVHRHDDALIDELAKAGIAYTPFFPLGGFSPLQSTILAEVAAELDATPMQTALAWLLQRSPNLLLIPGTSSRTHLRQNLAAAELVLPPEAVSKLNSVITSV</sequence>
<dbReference type="NCBIfam" id="NF007695">
    <property type="entry name" value="PRK10376.1"/>
    <property type="match status" value="1"/>
</dbReference>
<evidence type="ECO:0000259" key="2">
    <source>
        <dbReference type="Pfam" id="PF00248"/>
    </source>
</evidence>
<dbReference type="GO" id="GO:0005737">
    <property type="term" value="C:cytoplasm"/>
    <property type="evidence" value="ECO:0007669"/>
    <property type="project" value="TreeGrafter"/>
</dbReference>
<dbReference type="InterPro" id="IPR020471">
    <property type="entry name" value="AKR"/>
</dbReference>
<dbReference type="PANTHER" id="PTHR43625:SF40">
    <property type="entry name" value="ALDO-KETO REDUCTASE YAKC [NADP(+)]"/>
    <property type="match status" value="1"/>
</dbReference>
<feature type="domain" description="NADP-dependent oxidoreductase" evidence="2">
    <location>
        <begin position="13"/>
        <end position="280"/>
    </location>
</feature>
<dbReference type="InterPro" id="IPR050791">
    <property type="entry name" value="Aldo-Keto_reductase"/>
</dbReference>
<dbReference type="Pfam" id="PF00248">
    <property type="entry name" value="Aldo_ket_red"/>
    <property type="match status" value="1"/>
</dbReference>
<dbReference type="Proteomes" id="UP000184339">
    <property type="component" value="Unassembled WGS sequence"/>
</dbReference>
<dbReference type="Gene3D" id="3.20.20.100">
    <property type="entry name" value="NADP-dependent oxidoreductase domain"/>
    <property type="match status" value="1"/>
</dbReference>
<dbReference type="SUPFAM" id="SSF51430">
    <property type="entry name" value="NAD(P)-linked oxidoreductase"/>
    <property type="match status" value="1"/>
</dbReference>
<dbReference type="GO" id="GO:0016491">
    <property type="term" value="F:oxidoreductase activity"/>
    <property type="evidence" value="ECO:0007669"/>
    <property type="project" value="UniProtKB-KW"/>
</dbReference>
<dbReference type="InterPro" id="IPR036812">
    <property type="entry name" value="NAD(P)_OxRdtase_dom_sf"/>
</dbReference>
<dbReference type="PRINTS" id="PR00069">
    <property type="entry name" value="ALDKETRDTASE"/>
</dbReference>
<dbReference type="EMBL" id="FRCX01000018">
    <property type="protein sequence ID" value="SHN43654.1"/>
    <property type="molecule type" value="Genomic_DNA"/>
</dbReference>
<protein>
    <submittedName>
        <fullName evidence="3">Predicted oxidoreductase</fullName>
    </submittedName>
</protein>
<gene>
    <name evidence="3" type="ORF">SAMN05192549_11815</name>
</gene>
<dbReference type="CDD" id="cd19088">
    <property type="entry name" value="AKR_AKR13B1"/>
    <property type="match status" value="1"/>
</dbReference>
<proteinExistence type="predicted"/>
<evidence type="ECO:0000256" key="1">
    <source>
        <dbReference type="ARBA" id="ARBA00023002"/>
    </source>
</evidence>
<dbReference type="OrthoDB" id="9768793at2"/>
<dbReference type="STRING" id="551987.SAMN05192549_11815"/>
<reference evidence="4" key="1">
    <citation type="submission" date="2016-11" db="EMBL/GenBank/DDBJ databases">
        <authorList>
            <person name="Varghese N."/>
            <person name="Submissions S."/>
        </authorList>
    </citation>
    <scope>NUCLEOTIDE SEQUENCE [LARGE SCALE GENOMIC DNA]</scope>
    <source>
        <strain evidence="4">Sac-22</strain>
    </source>
</reference>
<keyword evidence="4" id="KW-1185">Reference proteome</keyword>
<dbReference type="InterPro" id="IPR023210">
    <property type="entry name" value="NADP_OxRdtase_dom"/>
</dbReference>
<accession>A0A1M7RBI9</accession>
<dbReference type="RefSeq" id="WP_072789797.1">
    <property type="nucleotide sequence ID" value="NZ_FRCX01000018.1"/>
</dbReference>
<evidence type="ECO:0000313" key="3">
    <source>
        <dbReference type="EMBL" id="SHN43654.1"/>
    </source>
</evidence>